<keyword evidence="2" id="KW-1185">Reference proteome</keyword>
<reference evidence="2" key="1">
    <citation type="journal article" date="2023" name="G3 (Bethesda)">
        <title>Genome assembly and association tests identify interacting loci associated with vigor, precocity, and sex in interspecific pistachio rootstocks.</title>
        <authorList>
            <person name="Palmer W."/>
            <person name="Jacygrad E."/>
            <person name="Sagayaradj S."/>
            <person name="Cavanaugh K."/>
            <person name="Han R."/>
            <person name="Bertier L."/>
            <person name="Beede B."/>
            <person name="Kafkas S."/>
            <person name="Golino D."/>
            <person name="Preece J."/>
            <person name="Michelmore R."/>
        </authorList>
    </citation>
    <scope>NUCLEOTIDE SEQUENCE [LARGE SCALE GENOMIC DNA]</scope>
</reference>
<evidence type="ECO:0000313" key="2">
    <source>
        <dbReference type="Proteomes" id="UP001163603"/>
    </source>
</evidence>
<name>A0ACC0X6L6_9ROSI</name>
<protein>
    <submittedName>
        <fullName evidence="1">Uncharacterized protein</fullName>
    </submittedName>
</protein>
<sequence length="44" mass="5476">MRQFKKKKNCKKQNTWHREGLKEPLAICSFYWGLKYAVFFFFLN</sequence>
<gene>
    <name evidence="1" type="ORF">Pint_33888</name>
</gene>
<accession>A0ACC0X6L6</accession>
<dbReference type="Proteomes" id="UP001163603">
    <property type="component" value="Chromosome 14"/>
</dbReference>
<evidence type="ECO:0000313" key="1">
    <source>
        <dbReference type="EMBL" id="KAJ0010286.1"/>
    </source>
</evidence>
<dbReference type="EMBL" id="CM047749">
    <property type="protein sequence ID" value="KAJ0010286.1"/>
    <property type="molecule type" value="Genomic_DNA"/>
</dbReference>
<organism evidence="1 2">
    <name type="scientific">Pistacia integerrima</name>
    <dbReference type="NCBI Taxonomy" id="434235"/>
    <lineage>
        <taxon>Eukaryota</taxon>
        <taxon>Viridiplantae</taxon>
        <taxon>Streptophyta</taxon>
        <taxon>Embryophyta</taxon>
        <taxon>Tracheophyta</taxon>
        <taxon>Spermatophyta</taxon>
        <taxon>Magnoliopsida</taxon>
        <taxon>eudicotyledons</taxon>
        <taxon>Gunneridae</taxon>
        <taxon>Pentapetalae</taxon>
        <taxon>rosids</taxon>
        <taxon>malvids</taxon>
        <taxon>Sapindales</taxon>
        <taxon>Anacardiaceae</taxon>
        <taxon>Pistacia</taxon>
    </lineage>
</organism>
<comment type="caution">
    <text evidence="1">The sequence shown here is derived from an EMBL/GenBank/DDBJ whole genome shotgun (WGS) entry which is preliminary data.</text>
</comment>
<proteinExistence type="predicted"/>